<dbReference type="RefSeq" id="WP_114795270.1">
    <property type="nucleotide sequence ID" value="NZ_QQZY01000002.1"/>
</dbReference>
<gene>
    <name evidence="1" type="ORF">Gocc_0810</name>
</gene>
<dbReference type="Proteomes" id="UP000254134">
    <property type="component" value="Unassembled WGS sequence"/>
</dbReference>
<dbReference type="AlphaFoldDB" id="A0A7M2YZV2"/>
<accession>A0A7M2YZV2</accession>
<dbReference type="OrthoDB" id="5243605at2"/>
<keyword evidence="2" id="KW-1185">Reference proteome</keyword>
<name>A0A7M2YZV2_9ACTN</name>
<reference evidence="2" key="2">
    <citation type="journal article" date="2019" name="MicrobiologyOpen">
        <title>High-quality draft genome sequence of Gaiella occulta isolated from a 150 meter deep mineral water borehole and comparison with the genome sequences of other deep-branching lineages of the phylum Actinobacteria.</title>
        <authorList>
            <person name="Severino R."/>
            <person name="Froufe H.J.C."/>
            <person name="Barroso C."/>
            <person name="Albuquerque L."/>
            <person name="Lobo-da-Cunha A."/>
            <person name="da Costa M.S."/>
            <person name="Egas C."/>
        </authorList>
    </citation>
    <scope>NUCLEOTIDE SEQUENCE [LARGE SCALE GENOMIC DNA]</scope>
    <source>
        <strain evidence="2">F2-233</strain>
    </source>
</reference>
<organism evidence="1 2">
    <name type="scientific">Gaiella occulta</name>
    <dbReference type="NCBI Taxonomy" id="1002870"/>
    <lineage>
        <taxon>Bacteria</taxon>
        <taxon>Bacillati</taxon>
        <taxon>Actinomycetota</taxon>
        <taxon>Thermoleophilia</taxon>
        <taxon>Gaiellales</taxon>
        <taxon>Gaiellaceae</taxon>
        <taxon>Gaiella</taxon>
    </lineage>
</organism>
<protein>
    <submittedName>
        <fullName evidence="1">Uncharacterized protein</fullName>
    </submittedName>
</protein>
<comment type="caution">
    <text evidence="1">The sequence shown here is derived from an EMBL/GenBank/DDBJ whole genome shotgun (WGS) entry which is preliminary data.</text>
</comment>
<sequence>MTEQAAPPTELPLRPQDELQCRRCEVHCDKVVHPGACIERSCPFVYAYEAFGHTYMGCMQRVFDVEIDLDLLRASEHRRGGFGGVMARRAPLPMCRIEVSSCYEQRSDEIGCRNPEFFELPLASPSFRVFAHVDDRP</sequence>
<reference evidence="1 2" key="1">
    <citation type="submission" date="2018-07" db="EMBL/GenBank/DDBJ databases">
        <title>High-quality-draft genome sequence of Gaiella occulta.</title>
        <authorList>
            <person name="Severino R."/>
            <person name="Froufe H.J.C."/>
            <person name="Rainey F.A."/>
            <person name="Barroso C."/>
            <person name="Albuquerque L."/>
            <person name="Lobo-Da-Cunha A."/>
            <person name="Da Costa M.S."/>
            <person name="Egas C."/>
        </authorList>
    </citation>
    <scope>NUCLEOTIDE SEQUENCE [LARGE SCALE GENOMIC DNA]</scope>
    <source>
        <strain evidence="1 2">F2-233</strain>
    </source>
</reference>
<proteinExistence type="predicted"/>
<evidence type="ECO:0000313" key="1">
    <source>
        <dbReference type="EMBL" id="RDI75012.1"/>
    </source>
</evidence>
<evidence type="ECO:0000313" key="2">
    <source>
        <dbReference type="Proteomes" id="UP000254134"/>
    </source>
</evidence>
<dbReference type="EMBL" id="QQZY01000002">
    <property type="protein sequence ID" value="RDI75012.1"/>
    <property type="molecule type" value="Genomic_DNA"/>
</dbReference>